<dbReference type="PANTHER" id="PTHR48075">
    <property type="entry name" value="3-HYDROXYACYL-COA DEHYDROGENASE FAMILY PROTEIN"/>
    <property type="match status" value="1"/>
</dbReference>
<proteinExistence type="inferred from homology"/>
<keyword evidence="2" id="KW-0560">Oxidoreductase</keyword>
<evidence type="ECO:0000256" key="4">
    <source>
        <dbReference type="SAM" id="Phobius"/>
    </source>
</evidence>
<name>A0A2J6RJH3_HYAVF</name>
<keyword evidence="4" id="KW-0812">Transmembrane</keyword>
<dbReference type="Gene3D" id="1.10.1040.10">
    <property type="entry name" value="N-(1-d-carboxylethyl)-l-norvaline Dehydrogenase, domain 2"/>
    <property type="match status" value="1"/>
</dbReference>
<dbReference type="GO" id="GO:0070403">
    <property type="term" value="F:NAD+ binding"/>
    <property type="evidence" value="ECO:0007669"/>
    <property type="project" value="InterPro"/>
</dbReference>
<dbReference type="PANTHER" id="PTHR48075:SF5">
    <property type="entry name" value="3-HYDROXYBUTYRYL-COA DEHYDROGENASE"/>
    <property type="match status" value="1"/>
</dbReference>
<dbReference type="Pfam" id="PF02737">
    <property type="entry name" value="3HCDH_N"/>
    <property type="match status" value="1"/>
</dbReference>
<protein>
    <recommendedName>
        <fullName evidence="9">3-hydroxyacyl-CoA dehydrogenase</fullName>
    </recommendedName>
</protein>
<dbReference type="InterPro" id="IPR008927">
    <property type="entry name" value="6-PGluconate_DH-like_C_sf"/>
</dbReference>
<accession>A0A2J6RJH3</accession>
<evidence type="ECO:0000256" key="3">
    <source>
        <dbReference type="PIRSR" id="PIRSR000105-1"/>
    </source>
</evidence>
<comment type="similarity">
    <text evidence="1">Belongs to the 3-hydroxyacyl-CoA dehydrogenase family.</text>
</comment>
<dbReference type="GO" id="GO:0016616">
    <property type="term" value="F:oxidoreductase activity, acting on the CH-OH group of donors, NAD or NADP as acceptor"/>
    <property type="evidence" value="ECO:0007669"/>
    <property type="project" value="InterPro"/>
</dbReference>
<dbReference type="EMBL" id="KZ613947">
    <property type="protein sequence ID" value="PMD38666.1"/>
    <property type="molecule type" value="Genomic_DNA"/>
</dbReference>
<keyword evidence="4" id="KW-0472">Membrane</keyword>
<dbReference type="InterPro" id="IPR006108">
    <property type="entry name" value="3HC_DH_C"/>
</dbReference>
<keyword evidence="8" id="KW-1185">Reference proteome</keyword>
<gene>
    <name evidence="7" type="ORF">L207DRAFT_429542</name>
</gene>
<evidence type="ECO:0000256" key="2">
    <source>
        <dbReference type="ARBA" id="ARBA00023002"/>
    </source>
</evidence>
<evidence type="ECO:0000313" key="7">
    <source>
        <dbReference type="EMBL" id="PMD38666.1"/>
    </source>
</evidence>
<dbReference type="InterPro" id="IPR036291">
    <property type="entry name" value="NAD(P)-bd_dom_sf"/>
</dbReference>
<sequence length="309" mass="33222">MGYSQLSSPVAVVGCGSIGASWAALFAAYGLVTLVYDPNPAAEIFLNTIVEEAVKTLASLGHFTDKGESDHLARVLAKVTFTTDLESALKGAVLVQENGPEDLTIKLDLLHKLDELLDASVPILTSTSGLTCSSMQAALARFPERFAVGHPFNPAHLIPLVEIVGGKKTSSETLEKAKEFYLSVGRKPVVLKVEVPGHIANRLQSALFREIMYMVKEDIASIADIEIAMEFGPGLRWGVMGPSALMHLGGGPGGAEYYAEKLLSPLLTWNAPGDFVVDEETKKKWVAQTLQVIANESYVELSRRGILVS</sequence>
<dbReference type="InterPro" id="IPR022694">
    <property type="entry name" value="3-OHacyl-CoA_DH"/>
</dbReference>
<organism evidence="7 8">
    <name type="scientific">Hyaloscypha variabilis (strain UAMH 11265 / GT02V1 / F)</name>
    <name type="common">Meliniomyces variabilis</name>
    <dbReference type="NCBI Taxonomy" id="1149755"/>
    <lineage>
        <taxon>Eukaryota</taxon>
        <taxon>Fungi</taxon>
        <taxon>Dikarya</taxon>
        <taxon>Ascomycota</taxon>
        <taxon>Pezizomycotina</taxon>
        <taxon>Leotiomycetes</taxon>
        <taxon>Helotiales</taxon>
        <taxon>Hyaloscyphaceae</taxon>
        <taxon>Hyaloscypha</taxon>
        <taxon>Hyaloscypha variabilis</taxon>
    </lineage>
</organism>
<dbReference type="Gene3D" id="3.40.50.720">
    <property type="entry name" value="NAD(P)-binding Rossmann-like Domain"/>
    <property type="match status" value="1"/>
</dbReference>
<dbReference type="InterPro" id="IPR029752">
    <property type="entry name" value="D-isomer_DH_CS1"/>
</dbReference>
<evidence type="ECO:0008006" key="9">
    <source>
        <dbReference type="Google" id="ProtNLM"/>
    </source>
</evidence>
<dbReference type="OrthoDB" id="2021159at2759"/>
<feature type="transmembrane region" description="Helical" evidence="4">
    <location>
        <begin position="12"/>
        <end position="36"/>
    </location>
</feature>
<dbReference type="GO" id="GO:0006631">
    <property type="term" value="P:fatty acid metabolic process"/>
    <property type="evidence" value="ECO:0007669"/>
    <property type="project" value="InterPro"/>
</dbReference>
<dbReference type="SUPFAM" id="SSF51735">
    <property type="entry name" value="NAD(P)-binding Rossmann-fold domains"/>
    <property type="match status" value="1"/>
</dbReference>
<feature type="site" description="Important for catalytic activity" evidence="3">
    <location>
        <position position="150"/>
    </location>
</feature>
<dbReference type="AlphaFoldDB" id="A0A2J6RJH3"/>
<feature type="domain" description="3-hydroxyacyl-CoA dehydrogenase NAD binding" evidence="6">
    <location>
        <begin position="10"/>
        <end position="192"/>
    </location>
</feature>
<evidence type="ECO:0000313" key="8">
    <source>
        <dbReference type="Proteomes" id="UP000235786"/>
    </source>
</evidence>
<dbReference type="STRING" id="1149755.A0A2J6RJH3"/>
<dbReference type="InterPro" id="IPR006176">
    <property type="entry name" value="3-OHacyl-CoA_DH_NAD-bd"/>
</dbReference>
<dbReference type="Proteomes" id="UP000235786">
    <property type="component" value="Unassembled WGS sequence"/>
</dbReference>
<reference evidence="7 8" key="1">
    <citation type="submission" date="2016-04" db="EMBL/GenBank/DDBJ databases">
        <title>A degradative enzymes factory behind the ericoid mycorrhizal symbiosis.</title>
        <authorList>
            <consortium name="DOE Joint Genome Institute"/>
            <person name="Martino E."/>
            <person name="Morin E."/>
            <person name="Grelet G."/>
            <person name="Kuo A."/>
            <person name="Kohler A."/>
            <person name="Daghino S."/>
            <person name="Barry K."/>
            <person name="Choi C."/>
            <person name="Cichocki N."/>
            <person name="Clum A."/>
            <person name="Copeland A."/>
            <person name="Hainaut M."/>
            <person name="Haridas S."/>
            <person name="Labutti K."/>
            <person name="Lindquist E."/>
            <person name="Lipzen A."/>
            <person name="Khouja H.-R."/>
            <person name="Murat C."/>
            <person name="Ohm R."/>
            <person name="Olson A."/>
            <person name="Spatafora J."/>
            <person name="Veneault-Fourrey C."/>
            <person name="Henrissat B."/>
            <person name="Grigoriev I."/>
            <person name="Martin F."/>
            <person name="Perotto S."/>
        </authorList>
    </citation>
    <scope>NUCLEOTIDE SEQUENCE [LARGE SCALE GENOMIC DNA]</scope>
    <source>
        <strain evidence="7 8">F</strain>
    </source>
</reference>
<dbReference type="InterPro" id="IPR013328">
    <property type="entry name" value="6PGD_dom2"/>
</dbReference>
<dbReference type="PROSITE" id="PS00065">
    <property type="entry name" value="D_2_HYDROXYACID_DH_1"/>
    <property type="match status" value="1"/>
</dbReference>
<feature type="domain" description="3-hydroxyacyl-CoA dehydrogenase C-terminal" evidence="5">
    <location>
        <begin position="197"/>
        <end position="263"/>
    </location>
</feature>
<keyword evidence="4" id="KW-1133">Transmembrane helix</keyword>
<evidence type="ECO:0000259" key="5">
    <source>
        <dbReference type="Pfam" id="PF00725"/>
    </source>
</evidence>
<dbReference type="SUPFAM" id="SSF48179">
    <property type="entry name" value="6-phosphogluconate dehydrogenase C-terminal domain-like"/>
    <property type="match status" value="1"/>
</dbReference>
<evidence type="ECO:0000256" key="1">
    <source>
        <dbReference type="ARBA" id="ARBA00009463"/>
    </source>
</evidence>
<evidence type="ECO:0000259" key="6">
    <source>
        <dbReference type="Pfam" id="PF02737"/>
    </source>
</evidence>
<dbReference type="PIRSF" id="PIRSF000105">
    <property type="entry name" value="HCDH"/>
    <property type="match status" value="1"/>
</dbReference>
<dbReference type="Pfam" id="PF00725">
    <property type="entry name" value="3HCDH"/>
    <property type="match status" value="1"/>
</dbReference>